<sequence length="490" mass="55146">MGNSQILSGVHDRNRTVPRPLHNGRVCQAQASDIMTDPSVLDKQGINQGNVTFPSHQVDALTELKSRPVNWSIDESQLLYSGGRRHGKRRGRNTRFNHGQKLKNGHERRYILGQRMDGAMTEKTPIVGSYQKPTDSKVIIPRIEFTFSTDNDKTGFQFFSGGFPSGFPKFEEHGQGVLLDCAMEYTVEVMSPTEVATFPKYISWEFFESSPRIIPVQSQICTTKTVTTKATTACFISYSPATQDTMSQPPVLTPGIHTKSPPTTQLVSMDVSEEGRPPLDSLLASIPNRTDYAQGDREDLILLFETWEPFIPDGNAGLRYVGYLSDWYEVNKPSALGISNEIIDASNSEGACSDSSNTDTSSTKENERTLRHPQEVFRQNRQDSPLPDNSSPPNIKLSHKVTIPIPTTVPWWTWQTVADRLQELHYDEIFKQFEIDNPDLLDPYDSESASDKATDDSNFISLLDIKDNKSWSNDSVSEDEWILCKCYKCR</sequence>
<name>A0A9P9EJS5_9PLEO</name>
<dbReference type="EMBL" id="JAGMWT010000001">
    <property type="protein sequence ID" value="KAH7138958.1"/>
    <property type="molecule type" value="Genomic_DNA"/>
</dbReference>
<evidence type="ECO:0000313" key="2">
    <source>
        <dbReference type="EMBL" id="KAH7138958.1"/>
    </source>
</evidence>
<accession>A0A9P9EJS5</accession>
<protein>
    <submittedName>
        <fullName evidence="2">Uncharacterized protein</fullName>
    </submittedName>
</protein>
<evidence type="ECO:0000256" key="1">
    <source>
        <dbReference type="SAM" id="MobiDB-lite"/>
    </source>
</evidence>
<evidence type="ECO:0000313" key="3">
    <source>
        <dbReference type="Proteomes" id="UP000700596"/>
    </source>
</evidence>
<feature type="compositionally biased region" description="Basic and acidic residues" evidence="1">
    <location>
        <begin position="362"/>
        <end position="381"/>
    </location>
</feature>
<gene>
    <name evidence="2" type="ORF">B0J11DRAFT_588587</name>
</gene>
<proteinExistence type="predicted"/>
<dbReference type="Proteomes" id="UP000700596">
    <property type="component" value="Unassembled WGS sequence"/>
</dbReference>
<reference evidence="2" key="1">
    <citation type="journal article" date="2021" name="Nat. Commun.">
        <title>Genetic determinants of endophytism in the Arabidopsis root mycobiome.</title>
        <authorList>
            <person name="Mesny F."/>
            <person name="Miyauchi S."/>
            <person name="Thiergart T."/>
            <person name="Pickel B."/>
            <person name="Atanasova L."/>
            <person name="Karlsson M."/>
            <person name="Huettel B."/>
            <person name="Barry K.W."/>
            <person name="Haridas S."/>
            <person name="Chen C."/>
            <person name="Bauer D."/>
            <person name="Andreopoulos W."/>
            <person name="Pangilinan J."/>
            <person name="LaButti K."/>
            <person name="Riley R."/>
            <person name="Lipzen A."/>
            <person name="Clum A."/>
            <person name="Drula E."/>
            <person name="Henrissat B."/>
            <person name="Kohler A."/>
            <person name="Grigoriev I.V."/>
            <person name="Martin F.M."/>
            <person name="Hacquard S."/>
        </authorList>
    </citation>
    <scope>NUCLEOTIDE SEQUENCE</scope>
    <source>
        <strain evidence="2">MPI-CAGE-CH-0243</strain>
    </source>
</reference>
<keyword evidence="3" id="KW-1185">Reference proteome</keyword>
<organism evidence="2 3">
    <name type="scientific">Dendryphion nanum</name>
    <dbReference type="NCBI Taxonomy" id="256645"/>
    <lineage>
        <taxon>Eukaryota</taxon>
        <taxon>Fungi</taxon>
        <taxon>Dikarya</taxon>
        <taxon>Ascomycota</taxon>
        <taxon>Pezizomycotina</taxon>
        <taxon>Dothideomycetes</taxon>
        <taxon>Pleosporomycetidae</taxon>
        <taxon>Pleosporales</taxon>
        <taxon>Torulaceae</taxon>
        <taxon>Dendryphion</taxon>
    </lineage>
</organism>
<feature type="region of interest" description="Disordered" evidence="1">
    <location>
        <begin position="1"/>
        <end position="20"/>
    </location>
</feature>
<comment type="caution">
    <text evidence="2">The sequence shown here is derived from an EMBL/GenBank/DDBJ whole genome shotgun (WGS) entry which is preliminary data.</text>
</comment>
<feature type="region of interest" description="Disordered" evidence="1">
    <location>
        <begin position="347"/>
        <end position="398"/>
    </location>
</feature>
<dbReference type="AlphaFoldDB" id="A0A9P9EJS5"/>
<feature type="compositionally biased region" description="Low complexity" evidence="1">
    <location>
        <begin position="383"/>
        <end position="394"/>
    </location>
</feature>